<evidence type="ECO:0000313" key="9">
    <source>
        <dbReference type="EMBL" id="CAD9491631.1"/>
    </source>
</evidence>
<keyword evidence="5 8" id="KW-1133">Transmembrane helix</keyword>
<evidence type="ECO:0000256" key="7">
    <source>
        <dbReference type="SAM" id="MobiDB-lite"/>
    </source>
</evidence>
<feature type="region of interest" description="Disordered" evidence="7">
    <location>
        <begin position="72"/>
        <end position="111"/>
    </location>
</feature>
<dbReference type="GO" id="GO:0070765">
    <property type="term" value="C:gamma-secretase complex"/>
    <property type="evidence" value="ECO:0007669"/>
    <property type="project" value="TreeGrafter"/>
</dbReference>
<keyword evidence="3 8" id="KW-0812">Transmembrane</keyword>
<evidence type="ECO:0000256" key="3">
    <source>
        <dbReference type="ARBA" id="ARBA00022692"/>
    </source>
</evidence>
<feature type="transmembrane region" description="Helical" evidence="8">
    <location>
        <begin position="130"/>
        <end position="149"/>
    </location>
</feature>
<comment type="similarity">
    <text evidence="2">Belongs to the PEN-2 family.</text>
</comment>
<dbReference type="GO" id="GO:0007219">
    <property type="term" value="P:Notch signaling pathway"/>
    <property type="evidence" value="ECO:0007669"/>
    <property type="project" value="UniProtKB-KW"/>
</dbReference>
<name>A0A7S2HI88_9STRA</name>
<dbReference type="InterPro" id="IPR019379">
    <property type="entry name" value="Gamma_Secretase_Asp_P_PEN2"/>
</dbReference>
<evidence type="ECO:0000256" key="1">
    <source>
        <dbReference type="ARBA" id="ARBA00004141"/>
    </source>
</evidence>
<dbReference type="AlphaFoldDB" id="A0A7S2HI88"/>
<organism evidence="9">
    <name type="scientific">Helicotheca tamesis</name>
    <dbReference type="NCBI Taxonomy" id="374047"/>
    <lineage>
        <taxon>Eukaryota</taxon>
        <taxon>Sar</taxon>
        <taxon>Stramenopiles</taxon>
        <taxon>Ochrophyta</taxon>
        <taxon>Bacillariophyta</taxon>
        <taxon>Mediophyceae</taxon>
        <taxon>Lithodesmiophycidae</taxon>
        <taxon>Lithodesmiales</taxon>
        <taxon>Lithodesmiaceae</taxon>
        <taxon>Helicotheca</taxon>
    </lineage>
</organism>
<feature type="compositionally biased region" description="Acidic residues" evidence="7">
    <location>
        <begin position="98"/>
        <end position="108"/>
    </location>
</feature>
<evidence type="ECO:0008006" key="10">
    <source>
        <dbReference type="Google" id="ProtNLM"/>
    </source>
</evidence>
<proteinExistence type="inferred from homology"/>
<dbReference type="Pfam" id="PF10251">
    <property type="entry name" value="PEN-2"/>
    <property type="match status" value="2"/>
</dbReference>
<evidence type="ECO:0000256" key="2">
    <source>
        <dbReference type="ARBA" id="ARBA00009607"/>
    </source>
</evidence>
<reference evidence="9" key="1">
    <citation type="submission" date="2021-01" db="EMBL/GenBank/DDBJ databases">
        <authorList>
            <person name="Corre E."/>
            <person name="Pelletier E."/>
            <person name="Niang G."/>
            <person name="Scheremetjew M."/>
            <person name="Finn R."/>
            <person name="Kale V."/>
            <person name="Holt S."/>
            <person name="Cochrane G."/>
            <person name="Meng A."/>
            <person name="Brown T."/>
            <person name="Cohen L."/>
        </authorList>
    </citation>
    <scope>NUCLEOTIDE SEQUENCE</scope>
    <source>
        <strain evidence="9">CCMP826</strain>
    </source>
</reference>
<keyword evidence="6 8" id="KW-0472">Membrane</keyword>
<accession>A0A7S2HI88</accession>
<comment type="subcellular location">
    <subcellularLocation>
        <location evidence="1">Membrane</location>
        <topology evidence="1">Multi-pass membrane protein</topology>
    </subcellularLocation>
</comment>
<keyword evidence="4" id="KW-0914">Notch signaling pathway</keyword>
<evidence type="ECO:0000256" key="8">
    <source>
        <dbReference type="SAM" id="Phobius"/>
    </source>
</evidence>
<dbReference type="EMBL" id="HBGV01009320">
    <property type="protein sequence ID" value="CAD9491631.1"/>
    <property type="molecule type" value="Transcribed_RNA"/>
</dbReference>
<sequence length="171" mass="19480">MREDILAKRMFYGGCCFLPWLWAVNAMYFRRKVFGDIPFIDTWGGSSGGGGEQQQDESIQDLVPRMDGVVEMAGVGSGEENDEGDSDGVRRRRRNDGEEFGDDRDQDDSTPQLSAAEIQMELSKWVKRSTFGAFFGFSLFISWIVVFQVNKDHFGEGWFVMDQDEEDLTGW</sequence>
<dbReference type="PANTHER" id="PTHR16318">
    <property type="entry name" value="GAMMA-SECRETASE SUBUNIT PEN-2"/>
    <property type="match status" value="1"/>
</dbReference>
<evidence type="ECO:0000256" key="6">
    <source>
        <dbReference type="ARBA" id="ARBA00023136"/>
    </source>
</evidence>
<gene>
    <name evidence="9" type="ORF">HTAM1171_LOCUS5757</name>
</gene>
<evidence type="ECO:0000256" key="5">
    <source>
        <dbReference type="ARBA" id="ARBA00022989"/>
    </source>
</evidence>
<protein>
    <recommendedName>
        <fullName evidence="10">Gamma-secretase subunit PEN-2</fullName>
    </recommendedName>
</protein>
<evidence type="ECO:0000256" key="4">
    <source>
        <dbReference type="ARBA" id="ARBA00022976"/>
    </source>
</evidence>
<dbReference type="PANTHER" id="PTHR16318:SF0">
    <property type="entry name" value="GAMMA-SECRETASE SUBUNIT PEN-2"/>
    <property type="match status" value="1"/>
</dbReference>